<dbReference type="OrthoDB" id="9419637at2759"/>
<keyword evidence="2" id="KW-1185">Reference proteome</keyword>
<gene>
    <name evidence="1" type="ORF">ANCDUO_07469</name>
</gene>
<dbReference type="Proteomes" id="UP000054047">
    <property type="component" value="Unassembled WGS sequence"/>
</dbReference>
<sequence length="143" mass="16174">MLEDPLVKLARAGEKCYLINQDRNEILRDVKMSGVFVSSCGPKEGRWVSLNDMHHLQAIYLLEVYLVTALVPSDTACLASSPGRIRRTAVWISREEIVDRLLYWASRDASTAMRSKTSFTNEFMMDIAFDETPVSGCTCFSTR</sequence>
<reference evidence="1 2" key="1">
    <citation type="submission" date="2013-12" db="EMBL/GenBank/DDBJ databases">
        <title>Draft genome of the parsitic nematode Ancylostoma duodenale.</title>
        <authorList>
            <person name="Mitreva M."/>
        </authorList>
    </citation>
    <scope>NUCLEOTIDE SEQUENCE [LARGE SCALE GENOMIC DNA]</scope>
    <source>
        <strain evidence="1 2">Zhejiang</strain>
    </source>
</reference>
<name>A0A0C2GYP0_9BILA</name>
<organism evidence="1 2">
    <name type="scientific">Ancylostoma duodenale</name>
    <dbReference type="NCBI Taxonomy" id="51022"/>
    <lineage>
        <taxon>Eukaryota</taxon>
        <taxon>Metazoa</taxon>
        <taxon>Ecdysozoa</taxon>
        <taxon>Nematoda</taxon>
        <taxon>Chromadorea</taxon>
        <taxon>Rhabditida</taxon>
        <taxon>Rhabditina</taxon>
        <taxon>Rhabditomorpha</taxon>
        <taxon>Strongyloidea</taxon>
        <taxon>Ancylostomatidae</taxon>
        <taxon>Ancylostomatinae</taxon>
        <taxon>Ancylostoma</taxon>
    </lineage>
</organism>
<protein>
    <submittedName>
        <fullName evidence="1">Uncharacterized protein</fullName>
    </submittedName>
</protein>
<proteinExistence type="predicted"/>
<accession>A0A0C2GYP0</accession>
<evidence type="ECO:0000313" key="1">
    <source>
        <dbReference type="EMBL" id="KIH62246.1"/>
    </source>
</evidence>
<dbReference type="EMBL" id="KN729468">
    <property type="protein sequence ID" value="KIH62246.1"/>
    <property type="molecule type" value="Genomic_DNA"/>
</dbReference>
<dbReference type="AlphaFoldDB" id="A0A0C2GYP0"/>
<evidence type="ECO:0000313" key="2">
    <source>
        <dbReference type="Proteomes" id="UP000054047"/>
    </source>
</evidence>